<keyword evidence="5" id="KW-1185">Reference proteome</keyword>
<evidence type="ECO:0000256" key="1">
    <source>
        <dbReference type="ARBA" id="ARBA00023125"/>
    </source>
</evidence>
<dbReference type="RefSeq" id="WP_317968382.1">
    <property type="nucleotide sequence ID" value="NZ_CP129118.1"/>
</dbReference>
<dbReference type="Gene3D" id="1.10.357.10">
    <property type="entry name" value="Tetracycline Repressor, domain 2"/>
    <property type="match status" value="1"/>
</dbReference>
<dbReference type="PANTHER" id="PTHR43479">
    <property type="entry name" value="ACREF/ENVCD OPERON REPRESSOR-RELATED"/>
    <property type="match status" value="1"/>
</dbReference>
<protein>
    <submittedName>
        <fullName evidence="4">TetR/AcrR family transcriptional regulator</fullName>
    </submittedName>
</protein>
<gene>
    <name evidence="4" type="ORF">QWT69_01775</name>
</gene>
<dbReference type="Proteomes" id="UP001303902">
    <property type="component" value="Chromosome"/>
</dbReference>
<dbReference type="EMBL" id="CP129118">
    <property type="protein sequence ID" value="WOV87872.1"/>
    <property type="molecule type" value="Genomic_DNA"/>
</dbReference>
<accession>A0ABZ0L6M6</accession>
<feature type="domain" description="HTH tetR-type" evidence="3">
    <location>
        <begin position="2"/>
        <end position="62"/>
    </location>
</feature>
<dbReference type="InterPro" id="IPR009057">
    <property type="entry name" value="Homeodomain-like_sf"/>
</dbReference>
<dbReference type="InterPro" id="IPR001647">
    <property type="entry name" value="HTH_TetR"/>
</dbReference>
<evidence type="ECO:0000313" key="4">
    <source>
        <dbReference type="EMBL" id="WOV87872.1"/>
    </source>
</evidence>
<evidence type="ECO:0000256" key="2">
    <source>
        <dbReference type="PROSITE-ProRule" id="PRU00335"/>
    </source>
</evidence>
<dbReference type="SUPFAM" id="SSF46689">
    <property type="entry name" value="Homeodomain-like"/>
    <property type="match status" value="1"/>
</dbReference>
<evidence type="ECO:0000259" key="3">
    <source>
        <dbReference type="PROSITE" id="PS50977"/>
    </source>
</evidence>
<sequence>MNDRKLHVLLTAQRLFIEKGFITTSIQDIIESAQISKGTFYNYFTSKNECLIAIFEFAHEESIVRRHELQQGKDISDKNILAEQILVRMHVNREHNLLSIYEAVFYSGDAELRNFVRRHHLMELNWLTSRLADVYGEEAEPYVLDCAVMILGVIQHLIHFLSSSAKKIDIDDLVHFTIRRVDSIMDDMIRNEDTLLGKDYLKTLTSANETTPTCATHVVEKLERFLLMVKKEKLTEGIRFTEFFLDEMLSETPNLVVMDALIAPFQQLFKGTRLYYRSTEISTFLVKYINKEKSLQDK</sequence>
<dbReference type="InterPro" id="IPR050624">
    <property type="entry name" value="HTH-type_Tx_Regulator"/>
</dbReference>
<dbReference type="PRINTS" id="PR00455">
    <property type="entry name" value="HTHTETR"/>
</dbReference>
<dbReference type="PANTHER" id="PTHR43479:SF22">
    <property type="entry name" value="TRANSCRIPTIONAL REGULATOR, TETR FAMILY"/>
    <property type="match status" value="1"/>
</dbReference>
<keyword evidence="1 2" id="KW-0238">DNA-binding</keyword>
<proteinExistence type="predicted"/>
<feature type="DNA-binding region" description="H-T-H motif" evidence="2">
    <location>
        <begin position="25"/>
        <end position="44"/>
    </location>
</feature>
<dbReference type="InterPro" id="IPR023772">
    <property type="entry name" value="DNA-bd_HTH_TetR-type_CS"/>
</dbReference>
<dbReference type="PROSITE" id="PS01081">
    <property type="entry name" value="HTH_TETR_1"/>
    <property type="match status" value="1"/>
</dbReference>
<organism evidence="4 5">
    <name type="scientific">Sporosarcina oncorhynchi</name>
    <dbReference type="NCBI Taxonomy" id="3056444"/>
    <lineage>
        <taxon>Bacteria</taxon>
        <taxon>Bacillati</taxon>
        <taxon>Bacillota</taxon>
        <taxon>Bacilli</taxon>
        <taxon>Bacillales</taxon>
        <taxon>Caryophanaceae</taxon>
        <taxon>Sporosarcina</taxon>
    </lineage>
</organism>
<dbReference type="PROSITE" id="PS50977">
    <property type="entry name" value="HTH_TETR_2"/>
    <property type="match status" value="1"/>
</dbReference>
<evidence type="ECO:0000313" key="5">
    <source>
        <dbReference type="Proteomes" id="UP001303902"/>
    </source>
</evidence>
<dbReference type="Pfam" id="PF00440">
    <property type="entry name" value="TetR_N"/>
    <property type="match status" value="1"/>
</dbReference>
<name>A0ABZ0L6M6_9BACL</name>
<reference evidence="4 5" key="1">
    <citation type="submission" date="2023-06" db="EMBL/GenBank/DDBJ databases">
        <title>Sporosarcina sp. nov., isolated from Korean tranditional fermented seafood 'Jeotgal'.</title>
        <authorList>
            <person name="Yang A.I."/>
            <person name="Shin N.-R."/>
        </authorList>
    </citation>
    <scope>NUCLEOTIDE SEQUENCE [LARGE SCALE GENOMIC DNA]</scope>
    <source>
        <strain evidence="4 5">T2O-4</strain>
    </source>
</reference>